<evidence type="ECO:0000256" key="1">
    <source>
        <dbReference type="ARBA" id="ARBA00004418"/>
    </source>
</evidence>
<dbReference type="SUPFAM" id="SSF49584">
    <property type="entry name" value="Periplasmic chaperone C-domain"/>
    <property type="match status" value="1"/>
</dbReference>
<sequence length="241" mass="26268">MKKHVFFALLMTLVSTQAARAGVQLGATRVIYPEQEKSVSVSVMNGSGDRPYLVQASVKDMDLKRSDAFEVLPPLFRLETKGNYELRIIKTATPLPKDRESLNWLSVQGIASSDGVSMAPESTVPSAAQGNVSMGVGLNIKLIYRPSGLVMRWHDGMAALKVTRTPRGLHLANPSPYYMSFVSVEAGMKKVMGSDARKRELMLAPFASEDIDVDGVSPEAKVKWRVVNDYGAVDTFTGTVS</sequence>
<evidence type="ECO:0000259" key="8">
    <source>
        <dbReference type="Pfam" id="PF00345"/>
    </source>
</evidence>
<dbReference type="Gene3D" id="2.60.40.10">
    <property type="entry name" value="Immunoglobulins"/>
    <property type="match status" value="2"/>
</dbReference>
<accession>A0ABX4ZVG9</accession>
<dbReference type="PRINTS" id="PR00969">
    <property type="entry name" value="CHAPERONPILI"/>
</dbReference>
<evidence type="ECO:0000256" key="4">
    <source>
        <dbReference type="ARBA" id="ARBA00022764"/>
    </source>
</evidence>
<evidence type="ECO:0008006" key="12">
    <source>
        <dbReference type="Google" id="ProtNLM"/>
    </source>
</evidence>
<feature type="domain" description="Pili assembly chaperone C-terminal" evidence="9">
    <location>
        <begin position="172"/>
        <end position="234"/>
    </location>
</feature>
<keyword evidence="11" id="KW-1185">Reference proteome</keyword>
<feature type="chain" id="PRO_5046286121" description="Molecular chaperone" evidence="7">
    <location>
        <begin position="22"/>
        <end position="241"/>
    </location>
</feature>
<organism evidence="10 11">
    <name type="scientific">Lelliottia aquatilis</name>
    <dbReference type="NCBI Taxonomy" id="2080838"/>
    <lineage>
        <taxon>Bacteria</taxon>
        <taxon>Pseudomonadati</taxon>
        <taxon>Pseudomonadota</taxon>
        <taxon>Gammaproteobacteria</taxon>
        <taxon>Enterobacterales</taxon>
        <taxon>Enterobacteriaceae</taxon>
        <taxon>Lelliottia</taxon>
    </lineage>
</organism>
<keyword evidence="3 7" id="KW-0732">Signal</keyword>
<dbReference type="Proteomes" id="UP000237025">
    <property type="component" value="Unassembled WGS sequence"/>
</dbReference>
<dbReference type="InterPro" id="IPR016148">
    <property type="entry name" value="Pili_assmbl_chaperone_C"/>
</dbReference>
<keyword evidence="5" id="KW-0143">Chaperone</keyword>
<protein>
    <recommendedName>
        <fullName evidence="12">Molecular chaperone</fullName>
    </recommendedName>
</protein>
<feature type="domain" description="Pili assembly chaperone N-terminal" evidence="8">
    <location>
        <begin position="22"/>
        <end position="149"/>
    </location>
</feature>
<reference evidence="10 11" key="1">
    <citation type="submission" date="2018-02" db="EMBL/GenBank/DDBJ databases">
        <title>Lelliotia aquatilis sp. nov., isolated from drinking water.</title>
        <authorList>
            <person name="Kaempfer P."/>
            <person name="Glaeser S."/>
            <person name="Exner M."/>
            <person name="Doijad S."/>
            <person name="Chakraborty T."/>
        </authorList>
    </citation>
    <scope>NUCLEOTIDE SEQUENCE [LARGE SCALE GENOMIC DNA]</scope>
    <source>
        <strain evidence="10 11">6331-17</strain>
    </source>
</reference>
<keyword evidence="6" id="KW-0393">Immunoglobulin domain</keyword>
<dbReference type="Pfam" id="PF00345">
    <property type="entry name" value="PapD_N"/>
    <property type="match status" value="1"/>
</dbReference>
<dbReference type="InterPro" id="IPR013783">
    <property type="entry name" value="Ig-like_fold"/>
</dbReference>
<dbReference type="InterPro" id="IPR008962">
    <property type="entry name" value="PapD-like_sf"/>
</dbReference>
<evidence type="ECO:0000259" key="9">
    <source>
        <dbReference type="Pfam" id="PF02753"/>
    </source>
</evidence>
<evidence type="ECO:0000256" key="5">
    <source>
        <dbReference type="ARBA" id="ARBA00023186"/>
    </source>
</evidence>
<dbReference type="InterPro" id="IPR016147">
    <property type="entry name" value="Pili_assmbl_chaperone_N"/>
</dbReference>
<dbReference type="RefSeq" id="WP_103950359.1">
    <property type="nucleotide sequence ID" value="NZ_PQVT01000026.1"/>
</dbReference>
<dbReference type="PANTHER" id="PTHR30251:SF9">
    <property type="entry name" value="CHAPERONE PROTEIN CAF1M"/>
    <property type="match status" value="1"/>
</dbReference>
<evidence type="ECO:0000256" key="7">
    <source>
        <dbReference type="SAM" id="SignalP"/>
    </source>
</evidence>
<evidence type="ECO:0000256" key="3">
    <source>
        <dbReference type="ARBA" id="ARBA00022729"/>
    </source>
</evidence>
<evidence type="ECO:0000256" key="6">
    <source>
        <dbReference type="ARBA" id="ARBA00023319"/>
    </source>
</evidence>
<dbReference type="PANTHER" id="PTHR30251">
    <property type="entry name" value="PILUS ASSEMBLY CHAPERONE"/>
    <property type="match status" value="1"/>
</dbReference>
<dbReference type="Pfam" id="PF02753">
    <property type="entry name" value="PapD_C"/>
    <property type="match status" value="1"/>
</dbReference>
<dbReference type="InterPro" id="IPR001829">
    <property type="entry name" value="Pili_assmbl_chaperone_bac"/>
</dbReference>
<gene>
    <name evidence="10" type="ORF">C3712_22290</name>
</gene>
<dbReference type="InterPro" id="IPR036316">
    <property type="entry name" value="Pili_assmbl_chap_C_dom_sf"/>
</dbReference>
<comment type="caution">
    <text evidence="10">The sequence shown here is derived from an EMBL/GenBank/DDBJ whole genome shotgun (WGS) entry which is preliminary data.</text>
</comment>
<evidence type="ECO:0000256" key="2">
    <source>
        <dbReference type="ARBA" id="ARBA00007399"/>
    </source>
</evidence>
<comment type="subcellular location">
    <subcellularLocation>
        <location evidence="1">Periplasm</location>
    </subcellularLocation>
</comment>
<dbReference type="SUPFAM" id="SSF49354">
    <property type="entry name" value="PapD-like"/>
    <property type="match status" value="1"/>
</dbReference>
<keyword evidence="4" id="KW-0574">Periplasm</keyword>
<comment type="similarity">
    <text evidence="2">Belongs to the periplasmic pilus chaperone family.</text>
</comment>
<proteinExistence type="inferred from homology"/>
<evidence type="ECO:0000313" key="10">
    <source>
        <dbReference type="EMBL" id="POZ18940.1"/>
    </source>
</evidence>
<dbReference type="InterPro" id="IPR050643">
    <property type="entry name" value="Periplasmic_pilus_chap"/>
</dbReference>
<evidence type="ECO:0000313" key="11">
    <source>
        <dbReference type="Proteomes" id="UP000237025"/>
    </source>
</evidence>
<feature type="signal peptide" evidence="7">
    <location>
        <begin position="1"/>
        <end position="21"/>
    </location>
</feature>
<name>A0ABX4ZVG9_9ENTR</name>
<dbReference type="EMBL" id="PQVW01000026">
    <property type="protein sequence ID" value="POZ18940.1"/>
    <property type="molecule type" value="Genomic_DNA"/>
</dbReference>